<evidence type="ECO:0000313" key="3">
    <source>
        <dbReference type="Proteomes" id="UP000054721"/>
    </source>
</evidence>
<keyword evidence="3" id="KW-1185">Reference proteome</keyword>
<accession>A0A0V1KLZ7</accession>
<dbReference type="EMBL" id="JYDW01000519">
    <property type="protein sequence ID" value="KRZ47925.1"/>
    <property type="molecule type" value="Genomic_DNA"/>
</dbReference>
<reference evidence="1 3" key="1">
    <citation type="submission" date="2015-05" db="EMBL/GenBank/DDBJ databases">
        <title>Evolution of Trichinella species and genotypes.</title>
        <authorList>
            <person name="Korhonen P.K."/>
            <person name="Edoardo P."/>
            <person name="Giuseppe L.R."/>
            <person name="Gasser R.B."/>
        </authorList>
    </citation>
    <scope>NUCLEOTIDE SEQUENCE [LARGE SCALE GENOMIC DNA]</scope>
    <source>
        <strain evidence="1">ISS10</strain>
    </source>
</reference>
<dbReference type="Proteomes" id="UP000054721">
    <property type="component" value="Unassembled WGS sequence"/>
</dbReference>
<evidence type="ECO:0000313" key="1">
    <source>
        <dbReference type="EMBL" id="KRZ47925.1"/>
    </source>
</evidence>
<evidence type="ECO:0008006" key="4">
    <source>
        <dbReference type="Google" id="ProtNLM"/>
    </source>
</evidence>
<dbReference type="EMBL" id="JYDW01000270">
    <property type="protein sequence ID" value="KRZ50302.1"/>
    <property type="molecule type" value="Genomic_DNA"/>
</dbReference>
<gene>
    <name evidence="2" type="ORF">T02_1156</name>
    <name evidence="1" type="ORF">T02_6050</name>
</gene>
<sequence>MTATTATTTTTSTTSRRANYKLKVLSIVHNYNMHMGSVDLSNILSDLYRVNRKSRNWTKRRRKDISEQQPMKFYCEKVGGVSGEIGSTPTHISV</sequence>
<dbReference type="OrthoDB" id="123207at2759"/>
<proteinExistence type="predicted"/>
<protein>
    <recommendedName>
        <fullName evidence="4">PiggyBac transposable element-derived protein domain-containing protein</fullName>
    </recommendedName>
</protein>
<evidence type="ECO:0000313" key="2">
    <source>
        <dbReference type="EMBL" id="KRZ50302.1"/>
    </source>
</evidence>
<organism evidence="1 3">
    <name type="scientific">Trichinella nativa</name>
    <dbReference type="NCBI Taxonomy" id="6335"/>
    <lineage>
        <taxon>Eukaryota</taxon>
        <taxon>Metazoa</taxon>
        <taxon>Ecdysozoa</taxon>
        <taxon>Nematoda</taxon>
        <taxon>Enoplea</taxon>
        <taxon>Dorylaimia</taxon>
        <taxon>Trichinellida</taxon>
        <taxon>Trichinellidae</taxon>
        <taxon>Trichinella</taxon>
    </lineage>
</organism>
<comment type="caution">
    <text evidence="1">The sequence shown here is derived from an EMBL/GenBank/DDBJ whole genome shotgun (WGS) entry which is preliminary data.</text>
</comment>
<name>A0A0V1KLZ7_9BILA</name>
<dbReference type="AlphaFoldDB" id="A0A0V1KLZ7"/>